<sequence length="113" mass="12802">MASIPHINIKNTKTLVDTVQFLKIFKLAEKQNMTKTFGETNSYFPIFNGKNCRDKLPEGPKSSRSPKVQPPLLILSSNTQIQNTQRRMLPVRDTKAFSHKNSSAEQDGEQIVL</sequence>
<reference evidence="1 2" key="1">
    <citation type="journal article" date="2019" name="Sci. Rep.">
        <title>Orb-weaving spider Araneus ventricosus genome elucidates the spidroin gene catalogue.</title>
        <authorList>
            <person name="Kono N."/>
            <person name="Nakamura H."/>
            <person name="Ohtoshi R."/>
            <person name="Moran D.A.P."/>
            <person name="Shinohara A."/>
            <person name="Yoshida Y."/>
            <person name="Fujiwara M."/>
            <person name="Mori M."/>
            <person name="Tomita M."/>
            <person name="Arakawa K."/>
        </authorList>
    </citation>
    <scope>NUCLEOTIDE SEQUENCE [LARGE SCALE GENOMIC DNA]</scope>
</reference>
<dbReference type="AlphaFoldDB" id="A0A4Y2RKH8"/>
<dbReference type="EMBL" id="BGPR01017372">
    <property type="protein sequence ID" value="GBN75930.1"/>
    <property type="molecule type" value="Genomic_DNA"/>
</dbReference>
<evidence type="ECO:0000313" key="1">
    <source>
        <dbReference type="EMBL" id="GBN75930.1"/>
    </source>
</evidence>
<name>A0A4Y2RKH8_ARAVE</name>
<organism evidence="1 2">
    <name type="scientific">Araneus ventricosus</name>
    <name type="common">Orbweaver spider</name>
    <name type="synonym">Epeira ventricosa</name>
    <dbReference type="NCBI Taxonomy" id="182803"/>
    <lineage>
        <taxon>Eukaryota</taxon>
        <taxon>Metazoa</taxon>
        <taxon>Ecdysozoa</taxon>
        <taxon>Arthropoda</taxon>
        <taxon>Chelicerata</taxon>
        <taxon>Arachnida</taxon>
        <taxon>Araneae</taxon>
        <taxon>Araneomorphae</taxon>
        <taxon>Entelegynae</taxon>
        <taxon>Araneoidea</taxon>
        <taxon>Araneidae</taxon>
        <taxon>Araneus</taxon>
    </lineage>
</organism>
<evidence type="ECO:0000313" key="2">
    <source>
        <dbReference type="Proteomes" id="UP000499080"/>
    </source>
</evidence>
<comment type="caution">
    <text evidence="1">The sequence shown here is derived from an EMBL/GenBank/DDBJ whole genome shotgun (WGS) entry which is preliminary data.</text>
</comment>
<proteinExistence type="predicted"/>
<accession>A0A4Y2RKH8</accession>
<protein>
    <submittedName>
        <fullName evidence="1">Uncharacterized protein</fullName>
    </submittedName>
</protein>
<dbReference type="Proteomes" id="UP000499080">
    <property type="component" value="Unassembled WGS sequence"/>
</dbReference>
<gene>
    <name evidence="1" type="ORF">AVEN_155656_1</name>
</gene>
<keyword evidence="2" id="KW-1185">Reference proteome</keyword>